<proteinExistence type="predicted"/>
<dbReference type="EMBL" id="CP059572">
    <property type="protein sequence ID" value="QXJ19915.1"/>
    <property type="molecule type" value="Genomic_DNA"/>
</dbReference>
<evidence type="ECO:0000313" key="1">
    <source>
        <dbReference type="EMBL" id="QXJ19915.1"/>
    </source>
</evidence>
<sequence>MAASPLWAVTSYFNPSRYSRKRRNFEVFRDRLGVPLVAAECSVDGEFELSEGDADIVVRFRGDVMWQKERLLNLALREVPAETAAIAWLDCDVVLDAEDWAERAVRALDDHVLVQPFSRAYWLEPDDVRFDPAALETVPRRGFGRVAAGGDRAAIRAWRCPDTGFGLPEGYAWVGRGDVLREHGWYDAYVMGSGTMEFALAAVGELMMMPVIGPVTAAQAGHLLDWARPFADAVRGRVGHIEGNAFHLWHGTWGNRRYAARRRDFFAYGFDPYEDIAAAPSDYTRWTAGEGWRRHRTADGAWTWASDKPDMHRFVDGYFNARLEDTVAADPDHGYGDDQGGGVR</sequence>
<gene>
    <name evidence="1" type="ORF">AGRA3207_000526</name>
</gene>
<dbReference type="Proteomes" id="UP001049518">
    <property type="component" value="Chromosome"/>
</dbReference>
<name>A0ABX8QMF9_9ACTN</name>
<accession>A0ABX8QMF9</accession>
<organism evidence="1 2">
    <name type="scientific">Actinomadura graeca</name>
    <dbReference type="NCBI Taxonomy" id="2750812"/>
    <lineage>
        <taxon>Bacteria</taxon>
        <taxon>Bacillati</taxon>
        <taxon>Actinomycetota</taxon>
        <taxon>Actinomycetes</taxon>
        <taxon>Streptosporangiales</taxon>
        <taxon>Thermomonosporaceae</taxon>
        <taxon>Actinomadura</taxon>
    </lineage>
</organism>
<protein>
    <recommendedName>
        <fullName evidence="3">Glycosyltransferase</fullName>
    </recommendedName>
</protein>
<evidence type="ECO:0008006" key="3">
    <source>
        <dbReference type="Google" id="ProtNLM"/>
    </source>
</evidence>
<keyword evidence="2" id="KW-1185">Reference proteome</keyword>
<evidence type="ECO:0000313" key="2">
    <source>
        <dbReference type="Proteomes" id="UP001049518"/>
    </source>
</evidence>
<dbReference type="RefSeq" id="WP_231332951.1">
    <property type="nucleotide sequence ID" value="NZ_CP059572.1"/>
</dbReference>
<reference evidence="1" key="1">
    <citation type="submission" date="2020-07" db="EMBL/GenBank/DDBJ databases">
        <authorList>
            <person name="Tarantini F.S."/>
            <person name="Hong K.W."/>
            <person name="Chan K.G."/>
        </authorList>
    </citation>
    <scope>NUCLEOTIDE SEQUENCE</scope>
    <source>
        <strain evidence="1">32-07</strain>
    </source>
</reference>